<evidence type="ECO:0008006" key="5">
    <source>
        <dbReference type="Google" id="ProtNLM"/>
    </source>
</evidence>
<gene>
    <name evidence="3" type="ORF">EUA04_15030</name>
</gene>
<dbReference type="EMBL" id="SDLP01000004">
    <property type="protein sequence ID" value="TDL07258.1"/>
    <property type="molecule type" value="Genomic_DNA"/>
</dbReference>
<evidence type="ECO:0000313" key="3">
    <source>
        <dbReference type="EMBL" id="TDL07258.1"/>
    </source>
</evidence>
<feature type="region of interest" description="Disordered" evidence="1">
    <location>
        <begin position="41"/>
        <end position="117"/>
    </location>
</feature>
<organism evidence="3 4">
    <name type="scientific">Mycolicibacterium obuense</name>
    <dbReference type="NCBI Taxonomy" id="1807"/>
    <lineage>
        <taxon>Bacteria</taxon>
        <taxon>Bacillati</taxon>
        <taxon>Actinomycetota</taxon>
        <taxon>Actinomycetes</taxon>
        <taxon>Mycobacteriales</taxon>
        <taxon>Mycobacteriaceae</taxon>
        <taxon>Mycolicibacterium</taxon>
    </lineage>
</organism>
<name>A0A4R5X4X0_9MYCO</name>
<evidence type="ECO:0000256" key="1">
    <source>
        <dbReference type="SAM" id="MobiDB-lite"/>
    </source>
</evidence>
<feature type="chain" id="PRO_5020420779" description="Intersectin-EH binding protein Ibp1" evidence="2">
    <location>
        <begin position="24"/>
        <end position="117"/>
    </location>
</feature>
<dbReference type="Proteomes" id="UP000294952">
    <property type="component" value="Unassembled WGS sequence"/>
</dbReference>
<accession>A0A4R5X4X0</accession>
<protein>
    <recommendedName>
        <fullName evidence="5">Intersectin-EH binding protein Ibp1</fullName>
    </recommendedName>
</protein>
<dbReference type="RefSeq" id="WP_133413988.1">
    <property type="nucleotide sequence ID" value="NZ_SDLP01000004.1"/>
</dbReference>
<reference evidence="3 4" key="1">
    <citation type="submission" date="2019-01" db="EMBL/GenBank/DDBJ databases">
        <title>High-quality-draft genome sequences of five non-tuberculosis mycobacteriaceae isolated from a nosocomial environment.</title>
        <authorList>
            <person name="Tiago I."/>
            <person name="Alarico S."/>
            <person name="Pereira S.G."/>
            <person name="Coelho C."/>
            <person name="Maranha A."/>
            <person name="Empadinhas N."/>
        </authorList>
    </citation>
    <scope>NUCLEOTIDE SEQUENCE [LARGE SCALE GENOMIC DNA]</scope>
    <source>
        <strain evidence="3 4">22DIII</strain>
    </source>
</reference>
<dbReference type="AlphaFoldDB" id="A0A4R5X4X0"/>
<sequence length="117" mass="11697">MMRGLMALFLAALALTTSATAHAGGNIGANPVRHAVSCSGQEMDVQSDGGAPVSCPSSGGGGPKSDIKPQTIVANMVPVGGDDPHDLTGTYPKVSSYGGISDPTPSPQYTGPFLPTQ</sequence>
<evidence type="ECO:0000313" key="4">
    <source>
        <dbReference type="Proteomes" id="UP000294952"/>
    </source>
</evidence>
<proteinExistence type="predicted"/>
<comment type="caution">
    <text evidence="3">The sequence shown here is derived from an EMBL/GenBank/DDBJ whole genome shotgun (WGS) entry which is preliminary data.</text>
</comment>
<keyword evidence="2" id="KW-0732">Signal</keyword>
<evidence type="ECO:0000256" key="2">
    <source>
        <dbReference type="SAM" id="SignalP"/>
    </source>
</evidence>
<feature type="signal peptide" evidence="2">
    <location>
        <begin position="1"/>
        <end position="23"/>
    </location>
</feature>